<gene>
    <name evidence="3" type="ORF">JYB65_07835</name>
</gene>
<dbReference type="RefSeq" id="WP_206582095.1">
    <property type="nucleotide sequence ID" value="NZ_JAFJZZ010000002.1"/>
</dbReference>
<dbReference type="SUPFAM" id="SSF49785">
    <property type="entry name" value="Galactose-binding domain-like"/>
    <property type="match status" value="1"/>
</dbReference>
<evidence type="ECO:0000313" key="3">
    <source>
        <dbReference type="EMBL" id="MBN7773269.1"/>
    </source>
</evidence>
<dbReference type="EMBL" id="JAFJZZ010000002">
    <property type="protein sequence ID" value="MBN7773269.1"/>
    <property type="molecule type" value="Genomic_DNA"/>
</dbReference>
<comment type="caution">
    <text evidence="3">The sequence shown here is derived from an EMBL/GenBank/DDBJ whole genome shotgun (WGS) entry which is preliminary data.</text>
</comment>
<dbReference type="GO" id="GO:0016798">
    <property type="term" value="F:hydrolase activity, acting on glycosyl bonds"/>
    <property type="evidence" value="ECO:0007669"/>
    <property type="project" value="UniProtKB-KW"/>
</dbReference>
<dbReference type="InterPro" id="IPR008979">
    <property type="entry name" value="Galactose-bd-like_sf"/>
</dbReference>
<accession>A0A939D8A8</accession>
<dbReference type="Pfam" id="PF12733">
    <property type="entry name" value="Cadherin-like"/>
    <property type="match status" value="1"/>
</dbReference>
<keyword evidence="1" id="KW-0378">Hydrolase</keyword>
<evidence type="ECO:0000313" key="4">
    <source>
        <dbReference type="Proteomes" id="UP000664545"/>
    </source>
</evidence>
<dbReference type="PROSITE" id="PS50022">
    <property type="entry name" value="FA58C_3"/>
    <property type="match status" value="1"/>
</dbReference>
<keyword evidence="1" id="KW-0326">Glycosidase</keyword>
<dbReference type="Gene3D" id="2.60.120.260">
    <property type="entry name" value="Galactose-binding domain-like"/>
    <property type="match status" value="1"/>
</dbReference>
<dbReference type="AlphaFoldDB" id="A0A939D8A8"/>
<evidence type="ECO:0000256" key="1">
    <source>
        <dbReference type="ARBA" id="ARBA00023295"/>
    </source>
</evidence>
<dbReference type="Pfam" id="PF22633">
    <property type="entry name" value="F5_F8_type_C_2"/>
    <property type="match status" value="1"/>
</dbReference>
<protein>
    <submittedName>
        <fullName evidence="3">Cadherin-like beta sandwich domain-containing protein</fullName>
    </submittedName>
</protein>
<name>A0A939D8A8_CLOAM</name>
<organism evidence="3 4">
    <name type="scientific">Clostridium aminobutyricum</name>
    <dbReference type="NCBI Taxonomy" id="33953"/>
    <lineage>
        <taxon>Bacteria</taxon>
        <taxon>Bacillati</taxon>
        <taxon>Bacillota</taxon>
        <taxon>Clostridia</taxon>
        <taxon>Eubacteriales</taxon>
        <taxon>Clostridiaceae</taxon>
        <taxon>Clostridium</taxon>
    </lineage>
</organism>
<evidence type="ECO:0000259" key="2">
    <source>
        <dbReference type="PROSITE" id="PS50022"/>
    </source>
</evidence>
<dbReference type="InterPro" id="IPR025883">
    <property type="entry name" value="Cadherin-like_domain"/>
</dbReference>
<proteinExistence type="predicted"/>
<reference evidence="3" key="1">
    <citation type="submission" date="2021-02" db="EMBL/GenBank/DDBJ databases">
        <title>Abyssanaerobacter marinus gen.nov., sp., nov, anaerobic bacterium isolated from the Onnuri vent field of Indian Ocean and suggestion of Mogibacteriaceae fam. nov., and proposal of reclassification of ambiguous this family's genus member.</title>
        <authorList>
            <person name="Kim Y.J."/>
            <person name="Yang J.-A."/>
        </authorList>
    </citation>
    <scope>NUCLEOTIDE SEQUENCE</scope>
    <source>
        <strain evidence="3">DSM 2634</strain>
    </source>
</reference>
<sequence length="252" mass="26706">MAITNIALNKAATASGYVKPFAPSMAVDGKYTPINRWLYNGVSANTPATLTVDLGKPCVITSWVVKHMGTIAGWATPDYNLSDFKLQGSLGNATWVNLDVVTANTSSVTNRPISTHAVYRYVRLYVSKGLNANHQSASVVELEIYGYITPYLSSLGLDVNSVALPINPAFDSIIFNYTTSNVPYSTSSINVVPIAQDPTASIKVNNTPVARGSSTPVALNVGSNNIGVVVTAVDGVTTQAYTVTVVREEGTI</sequence>
<dbReference type="Proteomes" id="UP000664545">
    <property type="component" value="Unassembled WGS sequence"/>
</dbReference>
<dbReference type="InterPro" id="IPR000421">
    <property type="entry name" value="FA58C"/>
</dbReference>
<keyword evidence="4" id="KW-1185">Reference proteome</keyword>
<feature type="domain" description="F5/8 type C" evidence="2">
    <location>
        <begin position="1"/>
        <end position="147"/>
    </location>
</feature>